<evidence type="ECO:0000256" key="1">
    <source>
        <dbReference type="SAM" id="MobiDB-lite"/>
    </source>
</evidence>
<reference evidence="3 4" key="1">
    <citation type="submission" date="2019-03" db="EMBL/GenBank/DDBJ databases">
        <title>Genomics of glacier-inhabiting Cryobacterium strains.</title>
        <authorList>
            <person name="Liu Q."/>
            <person name="Xin Y.-H."/>
        </authorList>
    </citation>
    <scope>NUCLEOTIDE SEQUENCE [LARGE SCALE GENOMIC DNA]</scope>
    <source>
        <strain evidence="3 4">HLT2-23</strain>
    </source>
</reference>
<keyword evidence="2" id="KW-0812">Transmembrane</keyword>
<keyword evidence="2" id="KW-0472">Membrane</keyword>
<evidence type="ECO:0000313" key="3">
    <source>
        <dbReference type="EMBL" id="TFB71309.1"/>
    </source>
</evidence>
<accession>A0A4V3I7W5</accession>
<proteinExistence type="predicted"/>
<gene>
    <name evidence="3" type="ORF">E3O06_13255</name>
</gene>
<evidence type="ECO:0000256" key="2">
    <source>
        <dbReference type="SAM" id="Phobius"/>
    </source>
</evidence>
<dbReference type="EMBL" id="SOEY01000028">
    <property type="protein sequence ID" value="TFB71309.1"/>
    <property type="molecule type" value="Genomic_DNA"/>
</dbReference>
<keyword evidence="2" id="KW-1133">Transmembrane helix</keyword>
<sequence>MTDDHPELSGYEPNDSYRPLRGKHFATILRVVVVLGLIALVVPGVLTTMRVASDTAANACATAVAQYYPSAVDFDARFEFAGPGGFGWQCYAVDLNERDTFVTPLGIIPPRHASLPPERPPNLHHRGVSFDAKNRKNRAKPHTSARFEPTRRRRTSR</sequence>
<name>A0A4V3I7W5_9MICO</name>
<feature type="transmembrane region" description="Helical" evidence="2">
    <location>
        <begin position="27"/>
        <end position="46"/>
    </location>
</feature>
<comment type="caution">
    <text evidence="3">The sequence shown here is derived from an EMBL/GenBank/DDBJ whole genome shotgun (WGS) entry which is preliminary data.</text>
</comment>
<dbReference type="RefSeq" id="WP_134503824.1">
    <property type="nucleotide sequence ID" value="NZ_SOEY01000028.1"/>
</dbReference>
<organism evidence="3 4">
    <name type="scientific">Cryobacterium glaciale</name>
    <dbReference type="NCBI Taxonomy" id="1259145"/>
    <lineage>
        <taxon>Bacteria</taxon>
        <taxon>Bacillati</taxon>
        <taxon>Actinomycetota</taxon>
        <taxon>Actinomycetes</taxon>
        <taxon>Micrococcales</taxon>
        <taxon>Microbacteriaceae</taxon>
        <taxon>Cryobacterium</taxon>
    </lineage>
</organism>
<dbReference type="OrthoDB" id="5122659at2"/>
<protein>
    <submittedName>
        <fullName evidence="3">Uncharacterized protein</fullName>
    </submittedName>
</protein>
<evidence type="ECO:0000313" key="4">
    <source>
        <dbReference type="Proteomes" id="UP000298173"/>
    </source>
</evidence>
<dbReference type="AlphaFoldDB" id="A0A4V3I7W5"/>
<keyword evidence="4" id="KW-1185">Reference proteome</keyword>
<feature type="region of interest" description="Disordered" evidence="1">
    <location>
        <begin position="112"/>
        <end position="157"/>
    </location>
</feature>
<dbReference type="Proteomes" id="UP000298173">
    <property type="component" value="Unassembled WGS sequence"/>
</dbReference>